<organism evidence="2 3">
    <name type="scientific">Massilia genomosp. 1</name>
    <dbReference type="NCBI Taxonomy" id="2609280"/>
    <lineage>
        <taxon>Bacteria</taxon>
        <taxon>Pseudomonadati</taxon>
        <taxon>Pseudomonadota</taxon>
        <taxon>Betaproteobacteria</taxon>
        <taxon>Burkholderiales</taxon>
        <taxon>Oxalobacteraceae</taxon>
        <taxon>Telluria group</taxon>
        <taxon>Massilia</taxon>
    </lineage>
</organism>
<keyword evidence="3" id="KW-1185">Reference proteome</keyword>
<dbReference type="Pfam" id="PF12323">
    <property type="entry name" value="HTH_OrfB_IS605"/>
    <property type="match status" value="1"/>
</dbReference>
<proteinExistence type="predicted"/>
<comment type="caution">
    <text evidence="2">The sequence shown here is derived from an EMBL/GenBank/DDBJ whole genome shotgun (WGS) entry which is preliminary data.</text>
</comment>
<dbReference type="InterPro" id="IPR021027">
    <property type="entry name" value="Transposase_put_HTH"/>
</dbReference>
<sequence length="74" mass="8616">MQRLQAYQYELMPDGEQERTMRRFAGACRFVYNKALAMQKENHEAGNKFIGYVAMAKQLTGWRTGPDTPWLKDA</sequence>
<feature type="non-terminal residue" evidence="2">
    <location>
        <position position="74"/>
    </location>
</feature>
<feature type="domain" description="Transposase putative helix-turn-helix" evidence="1">
    <location>
        <begin position="1"/>
        <end position="48"/>
    </location>
</feature>
<reference evidence="2 3" key="1">
    <citation type="submission" date="2019-10" db="EMBL/GenBank/DDBJ databases">
        <title>Taxonomy of Antarctic Massilia spp.: description of Massilia rubra sp. nov., Massilia aquatica sp. nov., Massilia mucilaginosa sp. nov., Massilia frigida sp. nov. isolated from streams, lakes and regoliths.</title>
        <authorList>
            <person name="Holochova P."/>
            <person name="Sedlacek I."/>
            <person name="Kralova S."/>
            <person name="Maslanova I."/>
            <person name="Busse H.-J."/>
            <person name="Stankova E."/>
            <person name="Vrbovska V."/>
            <person name="Kovarovic V."/>
            <person name="Bartak M."/>
            <person name="Svec P."/>
            <person name="Pantucek R."/>
        </authorList>
    </citation>
    <scope>NUCLEOTIDE SEQUENCE [LARGE SCALE GENOMIC DNA]</scope>
    <source>
        <strain evidence="2 3">CCM 8694</strain>
    </source>
</reference>
<dbReference type="RefSeq" id="WP_167241533.1">
    <property type="nucleotide sequence ID" value="NZ_WHJF01000429.1"/>
</dbReference>
<evidence type="ECO:0000313" key="2">
    <source>
        <dbReference type="EMBL" id="NHZ67239.1"/>
    </source>
</evidence>
<name>A0ABX0NAM5_9BURK</name>
<protein>
    <submittedName>
        <fullName evidence="2">Helix-turn-helix domain-containing protein</fullName>
    </submittedName>
</protein>
<gene>
    <name evidence="2" type="ORF">F1735_34200</name>
</gene>
<dbReference type="Proteomes" id="UP000610594">
    <property type="component" value="Unassembled WGS sequence"/>
</dbReference>
<evidence type="ECO:0000259" key="1">
    <source>
        <dbReference type="Pfam" id="PF12323"/>
    </source>
</evidence>
<dbReference type="EMBL" id="WHJF01000429">
    <property type="protein sequence ID" value="NHZ67239.1"/>
    <property type="molecule type" value="Genomic_DNA"/>
</dbReference>
<evidence type="ECO:0000313" key="3">
    <source>
        <dbReference type="Proteomes" id="UP000610594"/>
    </source>
</evidence>
<accession>A0ABX0NAM5</accession>